<name>A0A645G7U6_9ZZZZ</name>
<dbReference type="AlphaFoldDB" id="A0A645G7U6"/>
<organism evidence="2">
    <name type="scientific">bioreactor metagenome</name>
    <dbReference type="NCBI Taxonomy" id="1076179"/>
    <lineage>
        <taxon>unclassified sequences</taxon>
        <taxon>metagenomes</taxon>
        <taxon>ecological metagenomes</taxon>
    </lineage>
</organism>
<dbReference type="InterPro" id="IPR013429">
    <property type="entry name" value="Regulatory_FmdB_Zinc_ribbon"/>
</dbReference>
<gene>
    <name evidence="2" type="ORF">SDC9_169425</name>
</gene>
<proteinExistence type="predicted"/>
<evidence type="ECO:0000313" key="2">
    <source>
        <dbReference type="EMBL" id="MPN22042.1"/>
    </source>
</evidence>
<protein>
    <recommendedName>
        <fullName evidence="1">Putative regulatory protein FmdB zinc ribbon domain-containing protein</fullName>
    </recommendedName>
</protein>
<feature type="domain" description="Putative regulatory protein FmdB zinc ribbon" evidence="1">
    <location>
        <begin position="1"/>
        <end position="44"/>
    </location>
</feature>
<comment type="caution">
    <text evidence="2">The sequence shown here is derived from an EMBL/GenBank/DDBJ whole genome shotgun (WGS) entry which is preliminary data.</text>
</comment>
<dbReference type="EMBL" id="VSSQ01070186">
    <property type="protein sequence ID" value="MPN22042.1"/>
    <property type="molecule type" value="Genomic_DNA"/>
</dbReference>
<reference evidence="2" key="1">
    <citation type="submission" date="2019-08" db="EMBL/GenBank/DDBJ databases">
        <authorList>
            <person name="Kucharzyk K."/>
            <person name="Murdoch R.W."/>
            <person name="Higgins S."/>
            <person name="Loffler F."/>
        </authorList>
    </citation>
    <scope>NUCLEOTIDE SEQUENCE</scope>
</reference>
<sequence>MPIYDLKCGKCGKEFDKLASVSEMTGKLIICPECGSNNLTVCIKKAPGIIMKSSSSVSECPNRHICKDGCCHGGH</sequence>
<dbReference type="Pfam" id="PF09723">
    <property type="entry name" value="Zn_ribbon_8"/>
    <property type="match status" value="1"/>
</dbReference>
<evidence type="ECO:0000259" key="1">
    <source>
        <dbReference type="SMART" id="SM00834"/>
    </source>
</evidence>
<dbReference type="Gene3D" id="2.20.28.30">
    <property type="entry name" value="RNA polymerase ii, chain L"/>
    <property type="match status" value="1"/>
</dbReference>
<dbReference type="SMART" id="SM00834">
    <property type="entry name" value="CxxC_CXXC_SSSS"/>
    <property type="match status" value="1"/>
</dbReference>
<accession>A0A645G7U6</accession>
<dbReference type="NCBIfam" id="TIGR02605">
    <property type="entry name" value="CxxC_CxxC_SSSS"/>
    <property type="match status" value="1"/>
</dbReference>